<evidence type="ECO:0000256" key="1">
    <source>
        <dbReference type="ARBA" id="ARBA00023002"/>
    </source>
</evidence>
<gene>
    <name evidence="3" type="ORF">FHS44_007960</name>
</gene>
<name>A0A7W7QW12_9ACTN</name>
<reference evidence="3 4" key="1">
    <citation type="submission" date="2020-08" db="EMBL/GenBank/DDBJ databases">
        <title>Genomic Encyclopedia of Type Strains, Phase III (KMG-III): the genomes of soil and plant-associated and newly described type strains.</title>
        <authorList>
            <person name="Whitman W."/>
        </authorList>
    </citation>
    <scope>NUCLEOTIDE SEQUENCE [LARGE SCALE GENOMIC DNA]</scope>
    <source>
        <strain evidence="3 4">CECT 8840</strain>
    </source>
</reference>
<accession>A0A7W7QW12</accession>
<dbReference type="PANTHER" id="PTHR43364:SF4">
    <property type="entry name" value="NAD(P)-LINKED OXIDOREDUCTASE SUPERFAMILY PROTEIN"/>
    <property type="match status" value="1"/>
</dbReference>
<evidence type="ECO:0000313" key="4">
    <source>
        <dbReference type="Proteomes" id="UP000552644"/>
    </source>
</evidence>
<dbReference type="Pfam" id="PF00248">
    <property type="entry name" value="Aldo_ket_red"/>
    <property type="match status" value="1"/>
</dbReference>
<dbReference type="SUPFAM" id="SSF51430">
    <property type="entry name" value="NAD(P)-linked oxidoreductase"/>
    <property type="match status" value="1"/>
</dbReference>
<keyword evidence="4" id="KW-1185">Reference proteome</keyword>
<dbReference type="InterPro" id="IPR050523">
    <property type="entry name" value="AKR_Detox_Biosynth"/>
</dbReference>
<proteinExistence type="predicted"/>
<dbReference type="InterPro" id="IPR023210">
    <property type="entry name" value="NADP_OxRdtase_dom"/>
</dbReference>
<dbReference type="InterPro" id="IPR036812">
    <property type="entry name" value="NAD(P)_OxRdtase_dom_sf"/>
</dbReference>
<dbReference type="PANTHER" id="PTHR43364">
    <property type="entry name" value="NADH-SPECIFIC METHYLGLYOXAL REDUCTASE-RELATED"/>
    <property type="match status" value="1"/>
</dbReference>
<keyword evidence="1" id="KW-0560">Oxidoreductase</keyword>
<dbReference type="AlphaFoldDB" id="A0A7W7QW12"/>
<organism evidence="3 4">
    <name type="scientific">Streptosporangium saharense</name>
    <dbReference type="NCBI Taxonomy" id="1706840"/>
    <lineage>
        <taxon>Bacteria</taxon>
        <taxon>Bacillati</taxon>
        <taxon>Actinomycetota</taxon>
        <taxon>Actinomycetes</taxon>
        <taxon>Streptosporangiales</taxon>
        <taxon>Streptosporangiaceae</taxon>
        <taxon>Streptosporangium</taxon>
    </lineage>
</organism>
<protein>
    <submittedName>
        <fullName evidence="3">Aryl-alcohol dehydrogenase-like predicted oxidoreductase</fullName>
    </submittedName>
</protein>
<dbReference type="Gene3D" id="3.20.20.100">
    <property type="entry name" value="NADP-dependent oxidoreductase domain"/>
    <property type="match status" value="1"/>
</dbReference>
<feature type="domain" description="NADP-dependent oxidoreductase" evidence="2">
    <location>
        <begin position="22"/>
        <end position="294"/>
    </location>
</feature>
<evidence type="ECO:0000259" key="2">
    <source>
        <dbReference type="Pfam" id="PF00248"/>
    </source>
</evidence>
<dbReference type="EMBL" id="JACHJP010000017">
    <property type="protein sequence ID" value="MBB4920808.1"/>
    <property type="molecule type" value="Genomic_DNA"/>
</dbReference>
<dbReference type="RefSeq" id="WP_184725458.1">
    <property type="nucleotide sequence ID" value="NZ_JACHJP010000017.1"/>
</dbReference>
<dbReference type="Proteomes" id="UP000552644">
    <property type="component" value="Unassembled WGS sequence"/>
</dbReference>
<sequence length="330" mass="36010">MEYSGQVPRRRLGERGPLVPVFGLGSWNTWDRMEREDAVALIRYAVDRGVNLFDVAHYNFGPHAENAVTDIIFGEAVVEAGVARDDYLLCGKLWLWEYPKSSFAEQIDTSLSRIGTDRADSVVVGDFFGDLDIRAVVTDVAELVRAGRFQTWGVNNWSADDLWFARDFAIAEGMEPPSFAQLKYSLARRSVPDGAPYGRLFTEGGLGLQASDVFEGGILAGKLNPQRKIGADPGGIRDRIRESYPEVQRVAESFGATPAQLAIAFTLTHPAAANVLFGASSKAQLDENLGALELLERHGDELRPAVEALWIDRGVVAPDASWGTDAPAKG</sequence>
<dbReference type="GO" id="GO:0016491">
    <property type="term" value="F:oxidoreductase activity"/>
    <property type="evidence" value="ECO:0007669"/>
    <property type="project" value="UniProtKB-KW"/>
</dbReference>
<dbReference type="GO" id="GO:0005829">
    <property type="term" value="C:cytosol"/>
    <property type="evidence" value="ECO:0007669"/>
    <property type="project" value="TreeGrafter"/>
</dbReference>
<comment type="caution">
    <text evidence="3">The sequence shown here is derived from an EMBL/GenBank/DDBJ whole genome shotgun (WGS) entry which is preliminary data.</text>
</comment>
<evidence type="ECO:0000313" key="3">
    <source>
        <dbReference type="EMBL" id="MBB4920808.1"/>
    </source>
</evidence>